<evidence type="ECO:0000313" key="1">
    <source>
        <dbReference type="EMBL" id="EXX85052.1"/>
    </source>
</evidence>
<comment type="caution">
    <text evidence="1">The sequence shown here is derived from an EMBL/GenBank/DDBJ whole genome shotgun (WGS) entry which is preliminary data.</text>
</comment>
<dbReference type="Proteomes" id="UP000053750">
    <property type="component" value="Unassembled WGS sequence"/>
</dbReference>
<dbReference type="EMBL" id="JFHU01000247">
    <property type="protein sequence ID" value="EXX85052.1"/>
    <property type="molecule type" value="Genomic_DNA"/>
</dbReference>
<protein>
    <submittedName>
        <fullName evidence="1">Uncharacterized protein</fullName>
    </submittedName>
</protein>
<feature type="non-terminal residue" evidence="1">
    <location>
        <position position="1"/>
    </location>
</feature>
<dbReference type="AlphaFoldDB" id="A0A9W5RZH7"/>
<organism evidence="1 2">
    <name type="scientific">Paenibacillus darwinianus</name>
    <dbReference type="NCBI Taxonomy" id="1380763"/>
    <lineage>
        <taxon>Bacteria</taxon>
        <taxon>Bacillati</taxon>
        <taxon>Bacillota</taxon>
        <taxon>Bacilli</taxon>
        <taxon>Bacillales</taxon>
        <taxon>Paenibacillaceae</taxon>
        <taxon>Paenibacillus</taxon>
    </lineage>
</organism>
<evidence type="ECO:0000313" key="2">
    <source>
        <dbReference type="Proteomes" id="UP000053750"/>
    </source>
</evidence>
<gene>
    <name evidence="1" type="ORF">BG53_09680</name>
</gene>
<accession>A0A9W5RZH7</accession>
<sequence length="114" mass="12470">EGWTRKADDGIRLMHEWVEELADLAAGSNSPPGAVRITGDLSLHEAAADRLSGLLAEHGMVAVKSPYVMEGRAIAWLGERRLLRGEADEPHAFVPNYTQLAEAEVKLLAKRRGE</sequence>
<keyword evidence="2" id="KW-1185">Reference proteome</keyword>
<proteinExistence type="predicted"/>
<name>A0A9W5RZH7_9BACL</name>
<reference evidence="1 2" key="1">
    <citation type="submission" date="2014-02" db="EMBL/GenBank/DDBJ databases">
        <title>Genome sequence of Paenibacillus darwinianus reveals adaptive mechanisms for survival in Antarctic soils.</title>
        <authorList>
            <person name="Dsouza M."/>
            <person name="Taylor M.W."/>
            <person name="Turner S.J."/>
            <person name="Aislabie J."/>
        </authorList>
    </citation>
    <scope>NUCLEOTIDE SEQUENCE [LARGE SCALE GENOMIC DNA]</scope>
    <source>
        <strain evidence="1 2">CE1</strain>
    </source>
</reference>